<gene>
    <name evidence="1" type="ORF">WKI47_17045</name>
</gene>
<keyword evidence="2" id="KW-1185">Reference proteome</keyword>
<protein>
    <submittedName>
        <fullName evidence="1">Uncharacterized protein</fullName>
    </submittedName>
</protein>
<evidence type="ECO:0000313" key="1">
    <source>
        <dbReference type="EMBL" id="MEJ8305618.1"/>
    </source>
</evidence>
<proteinExistence type="predicted"/>
<dbReference type="EMBL" id="JBBKAR010000045">
    <property type="protein sequence ID" value="MEJ8305618.1"/>
    <property type="molecule type" value="Genomic_DNA"/>
</dbReference>
<name>A0ACC6PFD0_9BACL</name>
<evidence type="ECO:0000313" key="2">
    <source>
        <dbReference type="Proteomes" id="UP001380953"/>
    </source>
</evidence>
<sequence length="438" mass="46037">MKKPNRKPTFFLLSAGVIAAGIVTGNGLSANQTAEAATEAAVVGHAAVDIAAVNEEPSASVLADSSAQASTAENPGAEAVTEAADTTPFMRLQQMNFLSATTGWMVRAGNAQTQKQPLSLLVTQNGSRSWTEHSLPGKYAAGLGLSGADTGWAVVYDGSKQTQGVVSYARARVLHTADGGKSWQTQWSGAGDFTDSFPPQNNLAVTGSDSAYAIVGDRLLFTRDGRVWSTAVFGQAGFVPEHLSFSDAKNGWVVGTMPPFVGAVDAKAVVVLHTADGGRTWKKQFTAGPTDEENSDSSTLRSAAIDFADAQNGFMLTDDISMMAGDLYRTTDGGKKWTNVYAKLRSHRPTLVGLSFIDGQKGWIYASPGAGPIDGGLMVTRDGGNSFRSDPDAGYDLSAAQYFASGQGYATGSTAYDQDYLSRTRDGGDTWTVVYPAK</sequence>
<reference evidence="1" key="1">
    <citation type="submission" date="2024-03" db="EMBL/GenBank/DDBJ databases">
        <title>Whole genome sequecning of epiphytes from Marcgravia umbellata leaves.</title>
        <authorList>
            <person name="Kumar G."/>
            <person name="Savka M.A."/>
        </authorList>
    </citation>
    <scope>NUCLEOTIDE SEQUENCE</scope>
    <source>
        <strain evidence="1">RIT_BL5</strain>
    </source>
</reference>
<accession>A0ACC6PFD0</accession>
<comment type="caution">
    <text evidence="1">The sequence shown here is derived from an EMBL/GenBank/DDBJ whole genome shotgun (WGS) entry which is preliminary data.</text>
</comment>
<organism evidence="1 2">
    <name type="scientific">Saccharibacillus sacchari</name>
    <dbReference type="NCBI Taxonomy" id="456493"/>
    <lineage>
        <taxon>Bacteria</taxon>
        <taxon>Bacillati</taxon>
        <taxon>Bacillota</taxon>
        <taxon>Bacilli</taxon>
        <taxon>Bacillales</taxon>
        <taxon>Paenibacillaceae</taxon>
        <taxon>Saccharibacillus</taxon>
    </lineage>
</organism>
<dbReference type="Proteomes" id="UP001380953">
    <property type="component" value="Unassembled WGS sequence"/>
</dbReference>